<dbReference type="AlphaFoldDB" id="A0A6C0C4G0"/>
<evidence type="ECO:0000313" key="1">
    <source>
        <dbReference type="EMBL" id="QHS99497.1"/>
    </source>
</evidence>
<sequence length="71" mass="8710">MFRKIGRLIPVLEKYECRDFTKIFNDTYKYMNNELSVKNPDIHITKMNDKKIPYNEQWETKDSYCKNINNK</sequence>
<accession>A0A6C0C4G0</accession>
<proteinExistence type="predicted"/>
<name>A0A6C0C4G0_9ZZZZ</name>
<organism evidence="1">
    <name type="scientific">viral metagenome</name>
    <dbReference type="NCBI Taxonomy" id="1070528"/>
    <lineage>
        <taxon>unclassified sequences</taxon>
        <taxon>metagenomes</taxon>
        <taxon>organismal metagenomes</taxon>
    </lineage>
</organism>
<protein>
    <submittedName>
        <fullName evidence="1">Uncharacterized protein</fullName>
    </submittedName>
</protein>
<dbReference type="EMBL" id="MN739344">
    <property type="protein sequence ID" value="QHS99497.1"/>
    <property type="molecule type" value="Genomic_DNA"/>
</dbReference>
<reference evidence="1" key="1">
    <citation type="journal article" date="2020" name="Nature">
        <title>Giant virus diversity and host interactions through global metagenomics.</title>
        <authorList>
            <person name="Schulz F."/>
            <person name="Roux S."/>
            <person name="Paez-Espino D."/>
            <person name="Jungbluth S."/>
            <person name="Walsh D.A."/>
            <person name="Denef V.J."/>
            <person name="McMahon K.D."/>
            <person name="Konstantinidis K.T."/>
            <person name="Eloe-Fadrosh E.A."/>
            <person name="Kyrpides N.C."/>
            <person name="Woyke T."/>
        </authorList>
    </citation>
    <scope>NUCLEOTIDE SEQUENCE</scope>
    <source>
        <strain evidence="1">GVMAG-M-3300020187-37</strain>
    </source>
</reference>